<dbReference type="GO" id="GO:0030897">
    <property type="term" value="C:HOPS complex"/>
    <property type="evidence" value="ECO:0007669"/>
    <property type="project" value="TreeGrafter"/>
</dbReference>
<dbReference type="InterPro" id="IPR038132">
    <property type="entry name" value="Vps16_C_sf"/>
</dbReference>
<dbReference type="PANTHER" id="PTHR12811">
    <property type="entry name" value="VACUOLAR PROTEIN SORTING VPS16"/>
    <property type="match status" value="1"/>
</dbReference>
<accession>A0A9P7G9Y2</accession>
<dbReference type="GO" id="GO:0005768">
    <property type="term" value="C:endosome"/>
    <property type="evidence" value="ECO:0007669"/>
    <property type="project" value="TreeGrafter"/>
</dbReference>
<feature type="domain" description="Vps16 C-terminal" evidence="1">
    <location>
        <begin position="66"/>
        <end position="341"/>
    </location>
</feature>
<sequence length="348" mass="39271">MHLLALRISAFLSLKPDPVLKHWASAKILRSRPTTNGSGKDAELSGDDEVCRLIVQKFKQLGGADVSYADIARRAWEVGRSGLATKLLDHESRASDQVPLLLTMKEDKLALEKAVDSGDTDLIYHVLLHLYKRLTLGDFFRLIESGGPKLTTASRLLEVYAREQNRDMLRDFYYSDDRRVESAVLSLDEASRIHDPDARLAAVRAAHKFFSDDKDRAFEAKMMDESTRLLTLQQQLERESDGKVAFFGASVGETIRLCILNRLSKRADKVKSDFKVPDKRRAICLHIYLELGDFEALDAFSKSKRSPIGYEAFVRHLVDAGHQREAMSYVARQAGLTCKERGDKKALE</sequence>
<comment type="caution">
    <text evidence="2">The sequence shown here is derived from an EMBL/GenBank/DDBJ whole genome shotgun (WGS) entry which is preliminary data.</text>
</comment>
<evidence type="ECO:0000313" key="3">
    <source>
        <dbReference type="Proteomes" id="UP000775547"/>
    </source>
</evidence>
<dbReference type="EMBL" id="JABCKV010000017">
    <property type="protein sequence ID" value="KAG5646757.1"/>
    <property type="molecule type" value="Genomic_DNA"/>
</dbReference>
<dbReference type="Gene3D" id="1.10.150.780">
    <property type="entry name" value="Vps16, C-terminal region"/>
    <property type="match status" value="1"/>
</dbReference>
<dbReference type="GO" id="GO:0006886">
    <property type="term" value="P:intracellular protein transport"/>
    <property type="evidence" value="ECO:0007669"/>
    <property type="project" value="InterPro"/>
</dbReference>
<reference evidence="2" key="1">
    <citation type="submission" date="2020-07" db="EMBL/GenBank/DDBJ databases">
        <authorList>
            <person name="Nieuwenhuis M."/>
            <person name="Van De Peppel L.J.J."/>
        </authorList>
    </citation>
    <scope>NUCLEOTIDE SEQUENCE</scope>
    <source>
        <strain evidence="2">AP01</strain>
        <tissue evidence="2">Mycelium</tissue>
    </source>
</reference>
<evidence type="ECO:0000313" key="2">
    <source>
        <dbReference type="EMBL" id="KAG5646757.1"/>
    </source>
</evidence>
<dbReference type="GO" id="GO:0016197">
    <property type="term" value="P:endosomal transport"/>
    <property type="evidence" value="ECO:0007669"/>
    <property type="project" value="TreeGrafter"/>
</dbReference>
<evidence type="ECO:0000259" key="1">
    <source>
        <dbReference type="Pfam" id="PF04840"/>
    </source>
</evidence>
<proteinExistence type="predicted"/>
<dbReference type="Proteomes" id="UP000775547">
    <property type="component" value="Unassembled WGS sequence"/>
</dbReference>
<protein>
    <recommendedName>
        <fullName evidence="1">Vps16 C-terminal domain-containing protein</fullName>
    </recommendedName>
</protein>
<reference evidence="2" key="2">
    <citation type="submission" date="2021-10" db="EMBL/GenBank/DDBJ databases">
        <title>Phylogenomics reveals ancestral predisposition of the termite-cultivated fungus Termitomyces towards a domesticated lifestyle.</title>
        <authorList>
            <person name="Auxier B."/>
            <person name="Grum-Grzhimaylo A."/>
            <person name="Cardenas M.E."/>
            <person name="Lodge J.D."/>
            <person name="Laessoe T."/>
            <person name="Pedersen O."/>
            <person name="Smith M.E."/>
            <person name="Kuyper T.W."/>
            <person name="Franco-Molano E.A."/>
            <person name="Baroni T.J."/>
            <person name="Aanen D.K."/>
        </authorList>
    </citation>
    <scope>NUCLEOTIDE SEQUENCE</scope>
    <source>
        <strain evidence="2">AP01</strain>
        <tissue evidence="2">Mycelium</tissue>
    </source>
</reference>
<dbReference type="OrthoDB" id="1792at2759"/>
<name>A0A9P7G9Y2_9AGAR</name>
<dbReference type="AlphaFoldDB" id="A0A9P7G9Y2"/>
<gene>
    <name evidence="2" type="ORF">DXG03_002443</name>
</gene>
<dbReference type="InterPro" id="IPR006925">
    <property type="entry name" value="Vps16_C"/>
</dbReference>
<dbReference type="GO" id="GO:0003779">
    <property type="term" value="F:actin binding"/>
    <property type="evidence" value="ECO:0007669"/>
    <property type="project" value="TreeGrafter"/>
</dbReference>
<dbReference type="GO" id="GO:0042144">
    <property type="term" value="P:vacuole fusion, non-autophagic"/>
    <property type="evidence" value="ECO:0007669"/>
    <property type="project" value="TreeGrafter"/>
</dbReference>
<dbReference type="PANTHER" id="PTHR12811:SF0">
    <property type="entry name" value="VACUOLAR PROTEIN SORTING-ASSOCIATED PROTEIN 16 HOMOLOG"/>
    <property type="match status" value="1"/>
</dbReference>
<dbReference type="InterPro" id="IPR016534">
    <property type="entry name" value="VPS16"/>
</dbReference>
<dbReference type="Pfam" id="PF04840">
    <property type="entry name" value="Vps16_C"/>
    <property type="match status" value="1"/>
</dbReference>
<keyword evidence="3" id="KW-1185">Reference proteome</keyword>
<organism evidence="2 3">
    <name type="scientific">Asterophora parasitica</name>
    <dbReference type="NCBI Taxonomy" id="117018"/>
    <lineage>
        <taxon>Eukaryota</taxon>
        <taxon>Fungi</taxon>
        <taxon>Dikarya</taxon>
        <taxon>Basidiomycota</taxon>
        <taxon>Agaricomycotina</taxon>
        <taxon>Agaricomycetes</taxon>
        <taxon>Agaricomycetidae</taxon>
        <taxon>Agaricales</taxon>
        <taxon>Tricholomatineae</taxon>
        <taxon>Lyophyllaceae</taxon>
        <taxon>Asterophora</taxon>
    </lineage>
</organism>